<comment type="subcellular location">
    <subcellularLocation>
        <location evidence="1">Cell envelope</location>
    </subcellularLocation>
</comment>
<evidence type="ECO:0000256" key="1">
    <source>
        <dbReference type="ARBA" id="ARBA00004196"/>
    </source>
</evidence>
<sequence>MAGHGALNTEYGRRRMRLARLTIGILLVGLALFVIIGEHLAGASADAVINARLTTARAPIAGLLTFDTPVLGARVRAGQTLGFIDDDLANNSRISDLVDERARAEAERARLEGALDAVREAIAKLEERAGLYRSQRLEQMKAEFTASRAAEEAWQAQIHLYQNMLNRATRLTTTGAERMSELEQAESRLRVAERELERAQAQTAAVEVSLRAAERGVFLGDGYNDAPYSEQRISELRWQESELTTALTAQTTILTAQRERLNAERLRFARTSHANLTTNVNGILWTMMTTGGERVEQGQDLFQLVDCDSTMVTLSVTESTYNTLKHGQRAQFRPTGETHVFDGTIIRLAGPGAQGVYRNLAVAASPRHLERFDVTLFVPALLNDEELRCAIGRTGRAFFEARPLDWLRQFWR</sequence>
<feature type="coiled-coil region" evidence="2">
    <location>
        <begin position="94"/>
        <end position="135"/>
    </location>
</feature>
<gene>
    <name evidence="3" type="ORF">EUU22_13745</name>
</gene>
<dbReference type="OrthoDB" id="7477732at2"/>
<dbReference type="PANTHER" id="PTHR30386:SF19">
    <property type="entry name" value="MULTIDRUG EXPORT PROTEIN EMRA-RELATED"/>
    <property type="match status" value="1"/>
</dbReference>
<feature type="coiled-coil region" evidence="2">
    <location>
        <begin position="175"/>
        <end position="209"/>
    </location>
</feature>
<dbReference type="Proteomes" id="UP000291088">
    <property type="component" value="Unassembled WGS sequence"/>
</dbReference>
<dbReference type="GO" id="GO:0030313">
    <property type="term" value="C:cell envelope"/>
    <property type="evidence" value="ECO:0007669"/>
    <property type="project" value="UniProtKB-SubCell"/>
</dbReference>
<dbReference type="PANTHER" id="PTHR30386">
    <property type="entry name" value="MEMBRANE FUSION SUBUNIT OF EMRAB-TOLC MULTIDRUG EFFLUX PUMP"/>
    <property type="match status" value="1"/>
</dbReference>
<evidence type="ECO:0000313" key="4">
    <source>
        <dbReference type="Proteomes" id="UP000291088"/>
    </source>
</evidence>
<evidence type="ECO:0000256" key="2">
    <source>
        <dbReference type="SAM" id="Coils"/>
    </source>
</evidence>
<protein>
    <submittedName>
        <fullName evidence="3">HlyD family efflux transporter periplasmic adaptor subunit</fullName>
    </submittedName>
</protein>
<name>A0A4Q2T5E0_9HYPH</name>
<dbReference type="AlphaFoldDB" id="A0A4Q2T5E0"/>
<keyword evidence="4" id="KW-1185">Reference proteome</keyword>
<evidence type="ECO:0000313" key="3">
    <source>
        <dbReference type="EMBL" id="RYC12118.1"/>
    </source>
</evidence>
<proteinExistence type="predicted"/>
<comment type="caution">
    <text evidence="3">The sequence shown here is derived from an EMBL/GenBank/DDBJ whole genome shotgun (WGS) entry which is preliminary data.</text>
</comment>
<accession>A0A4Q2T5E0</accession>
<keyword evidence="2" id="KW-0175">Coiled coil</keyword>
<dbReference type="InterPro" id="IPR050739">
    <property type="entry name" value="MFP"/>
</dbReference>
<reference evidence="3 4" key="1">
    <citation type="submission" date="2019-01" db="EMBL/GenBank/DDBJ databases">
        <authorList>
            <person name="Deng T."/>
        </authorList>
    </citation>
    <scope>NUCLEOTIDE SEQUENCE [LARGE SCALE GENOMIC DNA]</scope>
    <source>
        <strain evidence="3 4">F8825</strain>
    </source>
</reference>
<organism evidence="3 4">
    <name type="scientific">Ciceribacter ferrooxidans</name>
    <dbReference type="NCBI Taxonomy" id="2509717"/>
    <lineage>
        <taxon>Bacteria</taxon>
        <taxon>Pseudomonadati</taxon>
        <taxon>Pseudomonadota</taxon>
        <taxon>Alphaproteobacteria</taxon>
        <taxon>Hyphomicrobiales</taxon>
        <taxon>Rhizobiaceae</taxon>
        <taxon>Ciceribacter</taxon>
    </lineage>
</organism>
<dbReference type="EMBL" id="SDVB01000238">
    <property type="protein sequence ID" value="RYC12118.1"/>
    <property type="molecule type" value="Genomic_DNA"/>
</dbReference>